<dbReference type="STRING" id="1660073.CSUIS_1649"/>
<dbReference type="SUPFAM" id="SSF56059">
    <property type="entry name" value="Glutathione synthetase ATP-binding domain-like"/>
    <property type="match status" value="1"/>
</dbReference>
<dbReference type="GO" id="GO:0005737">
    <property type="term" value="C:cytoplasm"/>
    <property type="evidence" value="ECO:0007669"/>
    <property type="project" value="TreeGrafter"/>
</dbReference>
<dbReference type="EMBL" id="CP018789">
    <property type="protein sequence ID" value="ARR01424.1"/>
    <property type="molecule type" value="Genomic_DNA"/>
</dbReference>
<evidence type="ECO:0000313" key="3">
    <source>
        <dbReference type="EMBL" id="ARR01424.1"/>
    </source>
</evidence>
<accession>A0A1X9SYR7</accession>
<dbReference type="Gene3D" id="3.40.50.20">
    <property type="match status" value="1"/>
</dbReference>
<dbReference type="Proteomes" id="UP000194260">
    <property type="component" value="Chromosome"/>
</dbReference>
<gene>
    <name evidence="3" type="ORF">CSUIS_1649</name>
</gene>
<evidence type="ECO:0000259" key="2">
    <source>
        <dbReference type="PROSITE" id="PS50975"/>
    </source>
</evidence>
<dbReference type="PANTHER" id="PTHR21621">
    <property type="entry name" value="RIBOSOMAL PROTEIN S6 MODIFICATION PROTEIN"/>
    <property type="match status" value="1"/>
</dbReference>
<dbReference type="PROSITE" id="PS50975">
    <property type="entry name" value="ATP_GRASP"/>
    <property type="match status" value="1"/>
</dbReference>
<dbReference type="Gene3D" id="3.30.1490.20">
    <property type="entry name" value="ATP-grasp fold, A domain"/>
    <property type="match status" value="1"/>
</dbReference>
<dbReference type="GO" id="GO:0046872">
    <property type="term" value="F:metal ion binding"/>
    <property type="evidence" value="ECO:0007669"/>
    <property type="project" value="InterPro"/>
</dbReference>
<dbReference type="PANTHER" id="PTHR21621:SF0">
    <property type="entry name" value="BETA-CITRYLGLUTAMATE SYNTHASE B-RELATED"/>
    <property type="match status" value="1"/>
</dbReference>
<dbReference type="GO" id="GO:0005524">
    <property type="term" value="F:ATP binding"/>
    <property type="evidence" value="ECO:0007669"/>
    <property type="project" value="UniProtKB-UniRule"/>
</dbReference>
<proteinExistence type="predicted"/>
<feature type="domain" description="ATP-grasp" evidence="2">
    <location>
        <begin position="106"/>
        <end position="322"/>
    </location>
</feature>
<dbReference type="RefSeq" id="WP_086298493.1">
    <property type="nucleotide sequence ID" value="NZ_CP018789.1"/>
</dbReference>
<dbReference type="GO" id="GO:0009432">
    <property type="term" value="P:SOS response"/>
    <property type="evidence" value="ECO:0007669"/>
    <property type="project" value="TreeGrafter"/>
</dbReference>
<dbReference type="InterPro" id="IPR013815">
    <property type="entry name" value="ATP_grasp_subdomain_1"/>
</dbReference>
<dbReference type="InterPro" id="IPR011761">
    <property type="entry name" value="ATP-grasp"/>
</dbReference>
<reference evidence="4" key="1">
    <citation type="journal article" date="2017" name="Genome Biol. Evol.">
        <title>Comparative Genomic Analysis Identifies a Campylobacter Clade Deficient in Selenium Metabolism.</title>
        <authorList>
            <person name="Miller W.G."/>
            <person name="Yee E."/>
            <person name="Lopes B.S."/>
            <person name="Chapman M.H."/>
            <person name="Huynh S."/>
            <person name="Bono J.L."/>
            <person name="Parker C.T."/>
            <person name="Strachan N.J.C."/>
            <person name="Forbes K.J."/>
        </authorList>
    </citation>
    <scope>NUCLEOTIDE SEQUENCE [LARGE SCALE GENOMIC DNA]</scope>
    <source>
        <strain evidence="4">RM6137</strain>
    </source>
</reference>
<dbReference type="GO" id="GO:0018169">
    <property type="term" value="F:ribosomal S6-glutamic acid ligase activity"/>
    <property type="evidence" value="ECO:0007669"/>
    <property type="project" value="TreeGrafter"/>
</dbReference>
<protein>
    <submittedName>
        <fullName evidence="3">Putative alpha-L-glutamate ligase RimK family protein</fullName>
    </submittedName>
</protein>
<sequence length="330" mass="37612">MLYNDLNDEIFIIHENPEWIPPFKEAFEKAGVKFNEILLTDGSIDLTKAPPKGVFWSRLSASSHTRNNLYSKEYGRAILAWLEAYGRRIINGSSVLEFEVSKIKQYLALEKFGFRVPKTIAVFGKNDLINRAKDLQTPFITKHNQGGKGLGVRLFESLEEFDSYVNSDEFEQGADDITLLQEYIRSKEPFITRVEFIGGKFHYAVRVDTSGGAFELCPAEACEIENRAKLPQIAGGACDVGFANKFSLREDITHNFPLVQKLEEFLKLHKIEVAGVEFIENSKNEFVIYDINTNTNYNKAVEQSKRAKNELGAADRIVEFLESEFKKEIR</sequence>
<evidence type="ECO:0000313" key="4">
    <source>
        <dbReference type="Proteomes" id="UP000194260"/>
    </source>
</evidence>
<keyword evidence="1" id="KW-0547">Nucleotide-binding</keyword>
<organism evidence="3 4">
    <name type="scientific">Campylobacter porcelli</name>
    <dbReference type="NCBI Taxonomy" id="1660073"/>
    <lineage>
        <taxon>Bacteria</taxon>
        <taxon>Pseudomonadati</taxon>
        <taxon>Campylobacterota</taxon>
        <taxon>Epsilonproteobacteria</taxon>
        <taxon>Campylobacterales</taxon>
        <taxon>Campylobacteraceae</taxon>
        <taxon>Campylobacter</taxon>
    </lineage>
</organism>
<keyword evidence="1" id="KW-0067">ATP-binding</keyword>
<keyword evidence="3" id="KW-0436">Ligase</keyword>
<dbReference type="KEGG" id="camy:CSUIS_1649"/>
<name>A0A1X9SYR7_9BACT</name>
<dbReference type="AlphaFoldDB" id="A0A1X9SYR7"/>
<evidence type="ECO:0000256" key="1">
    <source>
        <dbReference type="PROSITE-ProRule" id="PRU00409"/>
    </source>
</evidence>